<dbReference type="AlphaFoldDB" id="A0A1T5MIK6"/>
<dbReference type="Gene3D" id="3.40.50.1970">
    <property type="match status" value="1"/>
</dbReference>
<evidence type="ECO:0000259" key="2">
    <source>
        <dbReference type="Pfam" id="PF00465"/>
    </source>
</evidence>
<organism evidence="4 5">
    <name type="scientific">Maledivibacter halophilus</name>
    <dbReference type="NCBI Taxonomy" id="36842"/>
    <lineage>
        <taxon>Bacteria</taxon>
        <taxon>Bacillati</taxon>
        <taxon>Bacillota</taxon>
        <taxon>Clostridia</taxon>
        <taxon>Peptostreptococcales</taxon>
        <taxon>Caminicellaceae</taxon>
        <taxon>Maledivibacter</taxon>
    </lineage>
</organism>
<feature type="domain" description="Alcohol dehydrogenase iron-type/glycerol dehydrogenase GldA" evidence="2">
    <location>
        <begin position="8"/>
        <end position="176"/>
    </location>
</feature>
<dbReference type="CDD" id="cd08551">
    <property type="entry name" value="Fe-ADH"/>
    <property type="match status" value="1"/>
</dbReference>
<accession>A0A1T5MIK6</accession>
<dbReference type="Pfam" id="PF00465">
    <property type="entry name" value="Fe-ADH"/>
    <property type="match status" value="1"/>
</dbReference>
<protein>
    <submittedName>
        <fullName evidence="4">1,3-propanediol dehydrogenase</fullName>
    </submittedName>
</protein>
<dbReference type="RefSeq" id="WP_079495295.1">
    <property type="nucleotide sequence ID" value="NZ_FUZT01000016.1"/>
</dbReference>
<dbReference type="Proteomes" id="UP000190285">
    <property type="component" value="Unassembled WGS sequence"/>
</dbReference>
<evidence type="ECO:0000313" key="5">
    <source>
        <dbReference type="Proteomes" id="UP000190285"/>
    </source>
</evidence>
<feature type="domain" description="Fe-containing alcohol dehydrogenase-like C-terminal" evidence="3">
    <location>
        <begin position="187"/>
        <end position="371"/>
    </location>
</feature>
<reference evidence="5" key="1">
    <citation type="submission" date="2017-02" db="EMBL/GenBank/DDBJ databases">
        <authorList>
            <person name="Varghese N."/>
            <person name="Submissions S."/>
        </authorList>
    </citation>
    <scope>NUCLEOTIDE SEQUENCE [LARGE SCALE GENOMIC DNA]</scope>
    <source>
        <strain evidence="5">M1</strain>
    </source>
</reference>
<dbReference type="Gene3D" id="1.20.1090.10">
    <property type="entry name" value="Dehydroquinate synthase-like - alpha domain"/>
    <property type="match status" value="1"/>
</dbReference>
<proteinExistence type="predicted"/>
<dbReference type="SUPFAM" id="SSF56796">
    <property type="entry name" value="Dehydroquinate synthase-like"/>
    <property type="match status" value="1"/>
</dbReference>
<gene>
    <name evidence="4" type="ORF">SAMN02194393_04774</name>
</gene>
<dbReference type="FunFam" id="1.20.1090.10:FF:000001">
    <property type="entry name" value="Aldehyde-alcohol dehydrogenase"/>
    <property type="match status" value="1"/>
</dbReference>
<keyword evidence="5" id="KW-1185">Reference proteome</keyword>
<evidence type="ECO:0000259" key="3">
    <source>
        <dbReference type="Pfam" id="PF25137"/>
    </source>
</evidence>
<evidence type="ECO:0000313" key="4">
    <source>
        <dbReference type="EMBL" id="SKC87903.1"/>
    </source>
</evidence>
<dbReference type="PANTHER" id="PTHR11496">
    <property type="entry name" value="ALCOHOL DEHYDROGENASE"/>
    <property type="match status" value="1"/>
</dbReference>
<evidence type="ECO:0000256" key="1">
    <source>
        <dbReference type="ARBA" id="ARBA00023002"/>
    </source>
</evidence>
<dbReference type="PROSITE" id="PS00060">
    <property type="entry name" value="ADH_IRON_2"/>
    <property type="match status" value="1"/>
</dbReference>
<dbReference type="GO" id="GO:0004022">
    <property type="term" value="F:alcohol dehydrogenase (NAD+) activity"/>
    <property type="evidence" value="ECO:0007669"/>
    <property type="project" value="TreeGrafter"/>
</dbReference>
<dbReference type="PANTHER" id="PTHR11496:SF83">
    <property type="entry name" value="HYDROXYACID-OXOACID TRANSHYDROGENASE, MITOCHONDRIAL"/>
    <property type="match status" value="1"/>
</dbReference>
<dbReference type="InterPro" id="IPR018211">
    <property type="entry name" value="ADH_Fe_CS"/>
</dbReference>
<dbReference type="EMBL" id="FUZT01000016">
    <property type="protein sequence ID" value="SKC87903.1"/>
    <property type="molecule type" value="Genomic_DNA"/>
</dbReference>
<sequence>MNFLLNLPNNIVFGENTIDGLGEKVKAFGSKCIIVTGKKSTKSSGALDKIISSLKKSKISFFIFDEVKGEPDTEMVDKVRNLAKTEGVEFIIGVGGGSALDVAKAAAGLYNQNLKTLSYLNKEPFEYRGIPFIGIPTTSGTGSEITLNSVLYNKSKGNKNSIAHPRFQSKLSIIDPTLTYSMPDAITAASGMDALTHAIESYTSLAANPITLALAGKAIELIGQNLVKAVDNGLDKDARANMALGSVIAGLAFSQTGVGVAHSISHPLGALFHIPHGVANAILLPVVIEYNDKTCHNRYEEISVLLGGNMKASEQIRKLIKSMPIPKTLLEAGYKKGREKEIVEKTFQSRSLKKNPRPVKEKDVLDIIRECM</sequence>
<dbReference type="InterPro" id="IPR039697">
    <property type="entry name" value="Alcohol_dehydrogenase_Fe"/>
</dbReference>
<dbReference type="GO" id="GO:0046872">
    <property type="term" value="F:metal ion binding"/>
    <property type="evidence" value="ECO:0007669"/>
    <property type="project" value="InterPro"/>
</dbReference>
<dbReference type="STRING" id="36842.SAMN02194393_04774"/>
<dbReference type="PROSITE" id="PS00913">
    <property type="entry name" value="ADH_IRON_1"/>
    <property type="match status" value="1"/>
</dbReference>
<dbReference type="OrthoDB" id="9804734at2"/>
<dbReference type="Pfam" id="PF25137">
    <property type="entry name" value="ADH_Fe_C"/>
    <property type="match status" value="1"/>
</dbReference>
<dbReference type="InterPro" id="IPR056798">
    <property type="entry name" value="ADH_Fe_C"/>
</dbReference>
<dbReference type="InterPro" id="IPR001670">
    <property type="entry name" value="ADH_Fe/GldA"/>
</dbReference>
<name>A0A1T5MIK6_9FIRM</name>
<keyword evidence="1" id="KW-0560">Oxidoreductase</keyword>
<dbReference type="FunFam" id="3.40.50.1970:FF:000003">
    <property type="entry name" value="Alcohol dehydrogenase, iron-containing"/>
    <property type="match status" value="1"/>
</dbReference>